<dbReference type="PROSITE" id="PS00108">
    <property type="entry name" value="PROTEIN_KINASE_ST"/>
    <property type="match status" value="1"/>
</dbReference>
<keyword evidence="10 18" id="KW-0067">ATP-binding</keyword>
<evidence type="ECO:0000256" key="9">
    <source>
        <dbReference type="ARBA" id="ARBA00022777"/>
    </source>
</evidence>
<proteinExistence type="predicted"/>
<dbReference type="AlphaFoldDB" id="E4XBL1"/>
<feature type="domain" description="Protein kinase" evidence="20">
    <location>
        <begin position="616"/>
        <end position="878"/>
    </location>
</feature>
<keyword evidence="5" id="KW-0963">Cytoplasm</keyword>
<dbReference type="GO" id="GO:0070374">
    <property type="term" value="P:positive regulation of ERK1 and ERK2 cascade"/>
    <property type="evidence" value="ECO:0007669"/>
    <property type="project" value="TreeGrafter"/>
</dbReference>
<evidence type="ECO:0000256" key="4">
    <source>
        <dbReference type="ARBA" id="ARBA00013203"/>
    </source>
</evidence>
<evidence type="ECO:0000256" key="15">
    <source>
        <dbReference type="ARBA" id="ARBA00049003"/>
    </source>
</evidence>
<keyword evidence="7" id="KW-0808">Transferase</keyword>
<dbReference type="InterPro" id="IPR011009">
    <property type="entry name" value="Kinase-like_dom_sf"/>
</dbReference>
<evidence type="ECO:0000256" key="17">
    <source>
        <dbReference type="ARBA" id="ARBA00051680"/>
    </source>
</evidence>
<dbReference type="GO" id="GO:0043066">
    <property type="term" value="P:negative regulation of apoptotic process"/>
    <property type="evidence" value="ECO:0007669"/>
    <property type="project" value="TreeGrafter"/>
</dbReference>
<comment type="subcellular location">
    <subcellularLocation>
        <location evidence="2">Apical cell membrane</location>
    </subcellularLocation>
    <subcellularLocation>
        <location evidence="1">Basolateral cell membrane</location>
    </subcellularLocation>
    <subcellularLocation>
        <location evidence="3">Cytoplasm</location>
    </subcellularLocation>
</comment>
<evidence type="ECO:0000259" key="20">
    <source>
        <dbReference type="PROSITE" id="PS50011"/>
    </source>
</evidence>
<dbReference type="SUPFAM" id="SSF56112">
    <property type="entry name" value="Protein kinase-like (PK-like)"/>
    <property type="match status" value="1"/>
</dbReference>
<evidence type="ECO:0000256" key="13">
    <source>
        <dbReference type="ARBA" id="ARBA00041268"/>
    </source>
</evidence>
<dbReference type="EMBL" id="FN655296">
    <property type="protein sequence ID" value="CBY38687.1"/>
    <property type="molecule type" value="Genomic_DNA"/>
</dbReference>
<dbReference type="Proteomes" id="UP000001307">
    <property type="component" value="Unassembled WGS sequence"/>
</dbReference>
<evidence type="ECO:0000256" key="16">
    <source>
        <dbReference type="ARBA" id="ARBA00049308"/>
    </source>
</evidence>
<dbReference type="EMBL" id="FN653034">
    <property type="protein sequence ID" value="CBY08986.1"/>
    <property type="molecule type" value="Genomic_DNA"/>
</dbReference>
<keyword evidence="23" id="KW-1185">Reference proteome</keyword>
<evidence type="ECO:0000256" key="3">
    <source>
        <dbReference type="ARBA" id="ARBA00004496"/>
    </source>
</evidence>
<dbReference type="GO" id="GO:0045743">
    <property type="term" value="P:positive regulation of fibroblast growth factor receptor signaling pathway"/>
    <property type="evidence" value="ECO:0007669"/>
    <property type="project" value="TreeGrafter"/>
</dbReference>
<keyword evidence="6" id="KW-0723">Serine/threonine-protein kinase</keyword>
<comment type="catalytic activity">
    <reaction evidence="17">
        <text>L-tyrosyl-[protein] + ATP = O-phospho-L-tyrosyl-[protein] + ADP + H(+)</text>
        <dbReference type="Rhea" id="RHEA:10596"/>
        <dbReference type="Rhea" id="RHEA-COMP:10136"/>
        <dbReference type="Rhea" id="RHEA-COMP:20101"/>
        <dbReference type="ChEBI" id="CHEBI:15378"/>
        <dbReference type="ChEBI" id="CHEBI:30616"/>
        <dbReference type="ChEBI" id="CHEBI:46858"/>
        <dbReference type="ChEBI" id="CHEBI:61978"/>
        <dbReference type="ChEBI" id="CHEBI:456216"/>
        <dbReference type="EC" id="2.7.12.1"/>
    </reaction>
</comment>
<dbReference type="InterPro" id="IPR017441">
    <property type="entry name" value="Protein_kinase_ATP_BS"/>
</dbReference>
<evidence type="ECO:0000256" key="1">
    <source>
        <dbReference type="ARBA" id="ARBA00004187"/>
    </source>
</evidence>
<dbReference type="GO" id="GO:0004674">
    <property type="term" value="F:protein serine/threonine kinase activity"/>
    <property type="evidence" value="ECO:0007669"/>
    <property type="project" value="UniProtKB-KW"/>
</dbReference>
<comment type="catalytic activity">
    <reaction evidence="16">
        <text>L-threonyl-[protein] + ATP = O-phospho-L-threonyl-[protein] + ADP + H(+)</text>
        <dbReference type="Rhea" id="RHEA:46608"/>
        <dbReference type="Rhea" id="RHEA-COMP:11060"/>
        <dbReference type="Rhea" id="RHEA-COMP:11605"/>
        <dbReference type="ChEBI" id="CHEBI:15378"/>
        <dbReference type="ChEBI" id="CHEBI:30013"/>
        <dbReference type="ChEBI" id="CHEBI:30616"/>
        <dbReference type="ChEBI" id="CHEBI:61977"/>
        <dbReference type="ChEBI" id="CHEBI:456216"/>
        <dbReference type="EC" id="2.7.12.1"/>
    </reaction>
</comment>
<dbReference type="InterPro" id="IPR008271">
    <property type="entry name" value="Ser/Thr_kinase_AS"/>
</dbReference>
<keyword evidence="8 18" id="KW-0547">Nucleotide-binding</keyword>
<evidence type="ECO:0000256" key="5">
    <source>
        <dbReference type="ARBA" id="ARBA00022490"/>
    </source>
</evidence>
<reference evidence="21" key="1">
    <citation type="journal article" date="2010" name="Science">
        <title>Plasticity of animal genome architecture unmasked by rapid evolution of a pelagic tunicate.</title>
        <authorList>
            <person name="Denoeud F."/>
            <person name="Henriet S."/>
            <person name="Mungpakdee S."/>
            <person name="Aury J.M."/>
            <person name="Da Silva C."/>
            <person name="Brinkmann H."/>
            <person name="Mikhaleva J."/>
            <person name="Olsen L.C."/>
            <person name="Jubin C."/>
            <person name="Canestro C."/>
            <person name="Bouquet J.M."/>
            <person name="Danks G."/>
            <person name="Poulain J."/>
            <person name="Campsteijn C."/>
            <person name="Adamski M."/>
            <person name="Cross I."/>
            <person name="Yadetie F."/>
            <person name="Muffato M."/>
            <person name="Louis A."/>
            <person name="Butcher S."/>
            <person name="Tsagkogeorga G."/>
            <person name="Konrad A."/>
            <person name="Singh S."/>
            <person name="Jensen M.F."/>
            <person name="Cong E.H."/>
            <person name="Eikeseth-Otteraa H."/>
            <person name="Noel B."/>
            <person name="Anthouard V."/>
            <person name="Porcel B.M."/>
            <person name="Kachouri-Lafond R."/>
            <person name="Nishino A."/>
            <person name="Ugolini M."/>
            <person name="Chourrout P."/>
            <person name="Nishida H."/>
            <person name="Aasland R."/>
            <person name="Huzurbazar S."/>
            <person name="Westhof E."/>
            <person name="Delsuc F."/>
            <person name="Lehrach H."/>
            <person name="Reinhardt R."/>
            <person name="Weissenbach J."/>
            <person name="Roy S.W."/>
            <person name="Artiguenave F."/>
            <person name="Postlethwait J.H."/>
            <person name="Manak J.R."/>
            <person name="Thompson E.M."/>
            <person name="Jaillon O."/>
            <person name="Du Pasquier L."/>
            <person name="Boudinot P."/>
            <person name="Liberles D.A."/>
            <person name="Volff J.N."/>
            <person name="Philippe H."/>
            <person name="Lenhard B."/>
            <person name="Roest Crollius H."/>
            <person name="Wincker P."/>
            <person name="Chourrout D."/>
        </authorList>
    </citation>
    <scope>NUCLEOTIDE SEQUENCE [LARGE SCALE GENOMIC DNA]</scope>
</reference>
<evidence type="ECO:0000256" key="6">
    <source>
        <dbReference type="ARBA" id="ARBA00022527"/>
    </source>
</evidence>
<dbReference type="GO" id="GO:0016324">
    <property type="term" value="C:apical plasma membrane"/>
    <property type="evidence" value="ECO:0007669"/>
    <property type="project" value="UniProtKB-SubCell"/>
</dbReference>
<organism evidence="21">
    <name type="scientific">Oikopleura dioica</name>
    <name type="common">Tunicate</name>
    <dbReference type="NCBI Taxonomy" id="34765"/>
    <lineage>
        <taxon>Eukaryota</taxon>
        <taxon>Metazoa</taxon>
        <taxon>Chordata</taxon>
        <taxon>Tunicata</taxon>
        <taxon>Appendicularia</taxon>
        <taxon>Copelata</taxon>
        <taxon>Oikopleuridae</taxon>
        <taxon>Oikopleura</taxon>
    </lineage>
</organism>
<dbReference type="PROSITE" id="PS00107">
    <property type="entry name" value="PROTEIN_KINASE_ATP"/>
    <property type="match status" value="1"/>
</dbReference>
<dbReference type="Proteomes" id="UP000011014">
    <property type="component" value="Unassembled WGS sequence"/>
</dbReference>
<evidence type="ECO:0000256" key="2">
    <source>
        <dbReference type="ARBA" id="ARBA00004221"/>
    </source>
</evidence>
<dbReference type="PROSITE" id="PS50011">
    <property type="entry name" value="PROTEIN_KINASE_DOM"/>
    <property type="match status" value="1"/>
</dbReference>
<evidence type="ECO:0000256" key="19">
    <source>
        <dbReference type="SAM" id="MobiDB-lite"/>
    </source>
</evidence>
<keyword evidence="9" id="KW-0418">Kinase</keyword>
<sequence>MTATLAYQTRFSIPTQLDTPPTGWRGPSDAALSGAQLLQQLQARPSSMVNVPIAKALNVFGSKADQLRQSYDSTLHQINSLRNNFPELPALGSVTCPILQAIQDRIPVGIAIFGQTYQAKCSVVNELFKETVVSQETTEITEGRMIRIKYGYENYATVGDSGSYVNLEFFPSSAESAYSEDSNGSSKSGLAKKELILLPGKENQLSLVEESAIEVSLNHILLKDGSTVVMSPSGGGFGVGEIIDSVMEICLPFVIYAMERPTFTHQELEDLKVLQKRLPHSAVLFVRSAKKDMIEEDSENANQLQDIGYLNPKGFTAKSWLNRASRCMLLPSFTEFHLHLESIIRRQARAYLIQVQLTGTLSAVTLEDVNEAVVKSIAMVLEEIELGKHEDALKKNWKKNDKLTNRELDERINEVDEYILNAICTKSSIIICDLQKIGDKGPLKRSLQLLESMVRSVKKTPTADYKFKVDYKTESRPSNRLTELLGAAKGHTLAISDGLPTSAAISRRFRRVFQPKTPADSKGCAPTWAHTHITSLTTLLCPRKLATALLRQIKNRLYETHENFITSMVLLDQKHQNRLNKVENTKLRLRRHVCPRLGRLMLENSSFRDLIMYGMPKIGREIGRGQYGIVAQSDHWGHRIGVAVKSVIPDGDRQWGDLSLEFYYTKWWLEPHPHIVKLYGSLIDCDSYGPEENSQPAVLLIMERLRRDLYTAIKQGISYCDRLQVALDVVNGLRYLHSRGLVHRDIKLKNVLLDGNNRAKISDLGFCKPGAMLSGSVVGTPIHMPPELFKGAYDASIDVYALGIMLWYICSGSTRLPQNFERCSSKEALWNSVRRGARPEHLSKFDPRMWDLMQECWKMEPDERLKLGEIESELTAILEIERRKVSKNKSVKLQKPVGAGEHTVSSTPRSQNG</sequence>
<dbReference type="PANTHER" id="PTHR46392:SF1">
    <property type="entry name" value="DUAL SERINE_THREONINE AND TYROSINE PROTEIN KINASE"/>
    <property type="match status" value="1"/>
</dbReference>
<evidence type="ECO:0000256" key="18">
    <source>
        <dbReference type="PROSITE-ProRule" id="PRU10141"/>
    </source>
</evidence>
<feature type="compositionally biased region" description="Polar residues" evidence="19">
    <location>
        <begin position="903"/>
        <end position="913"/>
    </location>
</feature>
<dbReference type="InterPro" id="IPR051302">
    <property type="entry name" value="Dual_SerThr-Tyr_Kinase"/>
</dbReference>
<dbReference type="OrthoDB" id="122279at2759"/>
<dbReference type="GO" id="GO:0005524">
    <property type="term" value="F:ATP binding"/>
    <property type="evidence" value="ECO:0007669"/>
    <property type="project" value="UniProtKB-UniRule"/>
</dbReference>
<evidence type="ECO:0000313" key="23">
    <source>
        <dbReference type="Proteomes" id="UP000001307"/>
    </source>
</evidence>
<evidence type="ECO:0000256" key="12">
    <source>
        <dbReference type="ARBA" id="ARBA00040421"/>
    </source>
</evidence>
<name>E4XBL1_OIKDI</name>
<dbReference type="InParanoid" id="E4XBL1"/>
<dbReference type="GO" id="GO:0004713">
    <property type="term" value="F:protein tyrosine kinase activity"/>
    <property type="evidence" value="ECO:0007669"/>
    <property type="project" value="UniProtKB-KW"/>
</dbReference>
<dbReference type="InterPro" id="IPR000719">
    <property type="entry name" value="Prot_kinase_dom"/>
</dbReference>
<feature type="region of interest" description="Disordered" evidence="19">
    <location>
        <begin position="887"/>
        <end position="913"/>
    </location>
</feature>
<dbReference type="Pfam" id="PF00069">
    <property type="entry name" value="Pkinase"/>
    <property type="match status" value="1"/>
</dbReference>
<gene>
    <name evidence="21" type="ORF">GSOID_T00006514001</name>
    <name evidence="22" type="ORF">GSOID_T00019203001</name>
</gene>
<dbReference type="GO" id="GO:0005737">
    <property type="term" value="C:cytoplasm"/>
    <property type="evidence" value="ECO:0007669"/>
    <property type="project" value="UniProtKB-SubCell"/>
</dbReference>
<evidence type="ECO:0000256" key="7">
    <source>
        <dbReference type="ARBA" id="ARBA00022679"/>
    </source>
</evidence>
<comment type="catalytic activity">
    <reaction evidence="15">
        <text>L-seryl-[protein] + ATP = O-phospho-L-seryl-[protein] + ADP + H(+)</text>
        <dbReference type="Rhea" id="RHEA:17989"/>
        <dbReference type="Rhea" id="RHEA-COMP:9863"/>
        <dbReference type="Rhea" id="RHEA-COMP:11604"/>
        <dbReference type="ChEBI" id="CHEBI:15378"/>
        <dbReference type="ChEBI" id="CHEBI:29999"/>
        <dbReference type="ChEBI" id="CHEBI:30616"/>
        <dbReference type="ChEBI" id="CHEBI:83421"/>
        <dbReference type="ChEBI" id="CHEBI:456216"/>
        <dbReference type="EC" id="2.7.12.1"/>
    </reaction>
</comment>
<protein>
    <recommendedName>
        <fullName evidence="12">Dual serine/threonine and tyrosine protein kinase</fullName>
        <ecNumber evidence="4">2.7.12.1</ecNumber>
    </recommendedName>
    <alternativeName>
        <fullName evidence="14">Dusty protein kinase</fullName>
    </alternativeName>
    <alternativeName>
        <fullName evidence="13">Receptor-interacting serine/threonine-protein kinase 5</fullName>
    </alternativeName>
</protein>
<dbReference type="GO" id="GO:0016323">
    <property type="term" value="C:basolateral plasma membrane"/>
    <property type="evidence" value="ECO:0007669"/>
    <property type="project" value="UniProtKB-SubCell"/>
</dbReference>
<evidence type="ECO:0000256" key="10">
    <source>
        <dbReference type="ARBA" id="ARBA00022840"/>
    </source>
</evidence>
<evidence type="ECO:0000256" key="11">
    <source>
        <dbReference type="ARBA" id="ARBA00023137"/>
    </source>
</evidence>
<dbReference type="GO" id="GO:0004712">
    <property type="term" value="F:protein serine/threonine/tyrosine kinase activity"/>
    <property type="evidence" value="ECO:0007669"/>
    <property type="project" value="UniProtKB-EC"/>
</dbReference>
<keyword evidence="11" id="KW-0829">Tyrosine-protein kinase</keyword>
<evidence type="ECO:0000313" key="22">
    <source>
        <dbReference type="EMBL" id="CBY38687.1"/>
    </source>
</evidence>
<accession>E4XBL1</accession>
<evidence type="ECO:0000256" key="8">
    <source>
        <dbReference type="ARBA" id="ARBA00022741"/>
    </source>
</evidence>
<dbReference type="GO" id="GO:0044344">
    <property type="term" value="P:cellular response to fibroblast growth factor stimulus"/>
    <property type="evidence" value="ECO:0007669"/>
    <property type="project" value="TreeGrafter"/>
</dbReference>
<evidence type="ECO:0000313" key="21">
    <source>
        <dbReference type="EMBL" id="CBY08986.1"/>
    </source>
</evidence>
<feature type="binding site" evidence="18">
    <location>
        <position position="645"/>
    </location>
    <ligand>
        <name>ATP</name>
        <dbReference type="ChEBI" id="CHEBI:30616"/>
    </ligand>
</feature>
<dbReference type="EC" id="2.7.12.1" evidence="4"/>
<dbReference type="SMART" id="SM00220">
    <property type="entry name" value="S_TKc"/>
    <property type="match status" value="1"/>
</dbReference>
<dbReference type="Gene3D" id="1.10.510.10">
    <property type="entry name" value="Transferase(Phosphotransferase) domain 1"/>
    <property type="match status" value="1"/>
</dbReference>
<evidence type="ECO:0000256" key="14">
    <source>
        <dbReference type="ARBA" id="ARBA00042638"/>
    </source>
</evidence>
<dbReference type="PANTHER" id="PTHR46392">
    <property type="entry name" value="DUAL SERINE/THREONINE AND TYROSINE PROTEIN KINASE"/>
    <property type="match status" value="1"/>
</dbReference>